<dbReference type="GO" id="GO:0047605">
    <property type="term" value="F:acetolactate decarboxylase activity"/>
    <property type="evidence" value="ECO:0007669"/>
    <property type="project" value="UniProtKB-EC"/>
</dbReference>
<dbReference type="RefSeq" id="XP_025462001.1">
    <property type="nucleotide sequence ID" value="XM_025614771.1"/>
</dbReference>
<comment type="similarity">
    <text evidence="3">Belongs to the alpha-acetolactate decarboxylase family.</text>
</comment>
<dbReference type="EC" id="4.1.1.5" evidence="4"/>
<dbReference type="CDD" id="cd17299">
    <property type="entry name" value="acetolactate_decarboxylase"/>
    <property type="match status" value="1"/>
</dbReference>
<keyword evidence="7" id="KW-0005">Acetoin biosynthesis</keyword>
<reference evidence="9 10" key="1">
    <citation type="submission" date="2016-12" db="EMBL/GenBank/DDBJ databases">
        <title>The genomes of Aspergillus section Nigri reveals drivers in fungal speciation.</title>
        <authorList>
            <consortium name="DOE Joint Genome Institute"/>
            <person name="Vesth T.C."/>
            <person name="Nybo J."/>
            <person name="Theobald S."/>
            <person name="Brandl J."/>
            <person name="Frisvad J.C."/>
            <person name="Nielsen K.F."/>
            <person name="Lyhne E.K."/>
            <person name="Kogle M.E."/>
            <person name="Kuo A."/>
            <person name="Riley R."/>
            <person name="Clum A."/>
            <person name="Nolan M."/>
            <person name="Lipzen A."/>
            <person name="Salamov A."/>
            <person name="Henrissat B."/>
            <person name="Wiebenga A."/>
            <person name="De Vries R.P."/>
            <person name="Grigoriev I.V."/>
            <person name="Mortensen U.H."/>
            <person name="Andersen M.R."/>
            <person name="Baker S.E."/>
        </authorList>
    </citation>
    <scope>NUCLEOTIDE SEQUENCE [LARGE SCALE GENOMIC DNA]</scope>
    <source>
        <strain evidence="9 10">CBS 115572</strain>
    </source>
</reference>
<keyword evidence="6" id="KW-0210">Decarboxylase</keyword>
<dbReference type="AlphaFoldDB" id="A0A317V4C6"/>
<gene>
    <name evidence="9" type="ORF">BO94DRAFT_570032</name>
</gene>
<dbReference type="PIRSF" id="PIRSF001332">
    <property type="entry name" value="Acetolac_decarb"/>
    <property type="match status" value="1"/>
</dbReference>
<dbReference type="OrthoDB" id="509395at2759"/>
<dbReference type="Proteomes" id="UP000246702">
    <property type="component" value="Unassembled WGS sequence"/>
</dbReference>
<name>A0A317V4C6_9EURO</name>
<comment type="catalytic activity">
    <reaction evidence="1">
        <text>(2S)-2-acetolactate + H(+) = (R)-acetoin + CO2</text>
        <dbReference type="Rhea" id="RHEA:21580"/>
        <dbReference type="ChEBI" id="CHEBI:15378"/>
        <dbReference type="ChEBI" id="CHEBI:15686"/>
        <dbReference type="ChEBI" id="CHEBI:16526"/>
        <dbReference type="ChEBI" id="CHEBI:58476"/>
        <dbReference type="EC" id="4.1.1.5"/>
    </reaction>
</comment>
<dbReference type="EMBL" id="MSFK01000047">
    <property type="protein sequence ID" value="PWY67652.1"/>
    <property type="molecule type" value="Genomic_DNA"/>
</dbReference>
<evidence type="ECO:0000313" key="10">
    <source>
        <dbReference type="Proteomes" id="UP000246702"/>
    </source>
</evidence>
<evidence type="ECO:0000256" key="8">
    <source>
        <dbReference type="ARBA" id="ARBA00023239"/>
    </source>
</evidence>
<organism evidence="9 10">
    <name type="scientific">Aspergillus sclerotioniger CBS 115572</name>
    <dbReference type="NCBI Taxonomy" id="1450535"/>
    <lineage>
        <taxon>Eukaryota</taxon>
        <taxon>Fungi</taxon>
        <taxon>Dikarya</taxon>
        <taxon>Ascomycota</taxon>
        <taxon>Pezizomycotina</taxon>
        <taxon>Eurotiomycetes</taxon>
        <taxon>Eurotiomycetidae</taxon>
        <taxon>Eurotiales</taxon>
        <taxon>Aspergillaceae</taxon>
        <taxon>Aspergillus</taxon>
        <taxon>Aspergillus subgen. Circumdati</taxon>
    </lineage>
</organism>
<evidence type="ECO:0000256" key="4">
    <source>
        <dbReference type="ARBA" id="ARBA00013204"/>
    </source>
</evidence>
<dbReference type="InterPro" id="IPR005128">
    <property type="entry name" value="Acetolactate_a_deCO2ase"/>
</dbReference>
<dbReference type="GeneID" id="37116914"/>
<comment type="caution">
    <text evidence="9">The sequence shown here is derived from an EMBL/GenBank/DDBJ whole genome shotgun (WGS) entry which is preliminary data.</text>
</comment>
<comment type="pathway">
    <text evidence="2">Polyol metabolism; (R,R)-butane-2,3-diol biosynthesis; (R,R)-butane-2,3-diol from pyruvate: step 2/3.</text>
</comment>
<proteinExistence type="inferred from homology"/>
<dbReference type="STRING" id="1450535.A0A317V4C6"/>
<keyword evidence="10" id="KW-1185">Reference proteome</keyword>
<evidence type="ECO:0000256" key="3">
    <source>
        <dbReference type="ARBA" id="ARBA00007106"/>
    </source>
</evidence>
<dbReference type="PANTHER" id="PTHR35524:SF1">
    <property type="entry name" value="ALPHA-ACETOLACTATE DECARBOXYLASE"/>
    <property type="match status" value="1"/>
</dbReference>
<evidence type="ECO:0000256" key="5">
    <source>
        <dbReference type="ARBA" id="ARBA00020164"/>
    </source>
</evidence>
<dbReference type="PANTHER" id="PTHR35524">
    <property type="entry name" value="ALPHA-ACETOLACTATE DECARBOXYLASE"/>
    <property type="match status" value="1"/>
</dbReference>
<evidence type="ECO:0000256" key="7">
    <source>
        <dbReference type="ARBA" id="ARBA00023061"/>
    </source>
</evidence>
<evidence type="ECO:0000313" key="9">
    <source>
        <dbReference type="EMBL" id="PWY67652.1"/>
    </source>
</evidence>
<dbReference type="SUPFAM" id="SSF117856">
    <property type="entry name" value="AF0104/ALDC/Ptd012-like"/>
    <property type="match status" value="1"/>
</dbReference>
<keyword evidence="8" id="KW-0456">Lyase</keyword>
<evidence type="ECO:0000256" key="6">
    <source>
        <dbReference type="ARBA" id="ARBA00022793"/>
    </source>
</evidence>
<accession>A0A317V4C6</accession>
<evidence type="ECO:0000256" key="1">
    <source>
        <dbReference type="ARBA" id="ARBA00001784"/>
    </source>
</evidence>
<dbReference type="Gene3D" id="3.30.1330.80">
    <property type="entry name" value="Hypothetical protein, similar to alpha- acetolactate decarboxylase, domain 2"/>
    <property type="match status" value="2"/>
</dbReference>
<evidence type="ECO:0000256" key="2">
    <source>
        <dbReference type="ARBA" id="ARBA00005170"/>
    </source>
</evidence>
<dbReference type="UniPathway" id="UPA00626">
    <property type="reaction ID" value="UER00678"/>
</dbReference>
<protein>
    <recommendedName>
        <fullName evidence="5">Alpha-acetolactate decarboxylase</fullName>
        <ecNumber evidence="4">4.1.1.5</ecNumber>
    </recommendedName>
</protein>
<dbReference type="Pfam" id="PF03306">
    <property type="entry name" value="AAL_decarboxy"/>
    <property type="match status" value="1"/>
</dbReference>
<sequence length="241" mass="26008">MPPNQLYQYSVIGALLHGICADGLPAHRLLDHGSYGLGTVADLDGEVIILDRKAYHFPSTPGSLIRALNPDDRIPFALMTDFHPTHTIPITTPLTVTTLLDNIAPLLGRSQNHFLSIRLQGSFPTMTTRIIPKRASSETLGDLAQRQSVATIVESTGTLFGFWSPPYTAGGIGVPGIHLHYLSEDRHSGGHVLDFRAEGGQLEAAVVRKLEIELPDTEEFGAVAMDGVEAEAVGRAEGLRE</sequence>
<dbReference type="GO" id="GO:0045151">
    <property type="term" value="P:acetoin biosynthetic process"/>
    <property type="evidence" value="ECO:0007669"/>
    <property type="project" value="UniProtKB-KW"/>
</dbReference>